<keyword evidence="8" id="KW-0626">Porin</keyword>
<dbReference type="GO" id="GO:0046930">
    <property type="term" value="C:pore complex"/>
    <property type="evidence" value="ECO:0007669"/>
    <property type="project" value="UniProtKB-KW"/>
</dbReference>
<evidence type="ECO:0000256" key="7">
    <source>
        <dbReference type="ARBA" id="ARBA00023065"/>
    </source>
</evidence>
<keyword evidence="6 11" id="KW-0732">Signal</keyword>
<evidence type="ECO:0000256" key="3">
    <source>
        <dbReference type="ARBA" id="ARBA00022448"/>
    </source>
</evidence>
<proteinExistence type="predicted"/>
<evidence type="ECO:0000313" key="14">
    <source>
        <dbReference type="Proteomes" id="UP000252174"/>
    </source>
</evidence>
<dbReference type="OrthoDB" id="6975458at2"/>
<keyword evidence="9" id="KW-0472">Membrane</keyword>
<dbReference type="Proteomes" id="UP000252174">
    <property type="component" value="Unassembled WGS sequence"/>
</dbReference>
<evidence type="ECO:0000256" key="5">
    <source>
        <dbReference type="ARBA" id="ARBA00022692"/>
    </source>
</evidence>
<dbReference type="AlphaFoldDB" id="A0A369AQB1"/>
<keyword evidence="3" id="KW-0813">Transport</keyword>
<keyword evidence="4" id="KW-1134">Transmembrane beta strand</keyword>
<accession>A0A369AQB1</accession>
<comment type="subunit">
    <text evidence="2">Homotrimer.</text>
</comment>
<evidence type="ECO:0000256" key="1">
    <source>
        <dbReference type="ARBA" id="ARBA00004571"/>
    </source>
</evidence>
<feature type="chain" id="PRO_5016670179" evidence="11">
    <location>
        <begin position="27"/>
        <end position="386"/>
    </location>
</feature>
<evidence type="ECO:0000313" key="13">
    <source>
        <dbReference type="EMBL" id="RCX11572.1"/>
    </source>
</evidence>
<feature type="domain" description="Porin" evidence="12">
    <location>
        <begin position="14"/>
        <end position="351"/>
    </location>
</feature>
<comment type="subcellular location">
    <subcellularLocation>
        <location evidence="1">Cell outer membrane</location>
        <topology evidence="1">Multi-pass membrane protein</topology>
    </subcellularLocation>
</comment>
<dbReference type="RefSeq" id="WP_114481754.1">
    <property type="nucleotide sequence ID" value="NZ_QPJU01000001.1"/>
</dbReference>
<keyword evidence="14" id="KW-1185">Reference proteome</keyword>
<dbReference type="Pfam" id="PF13609">
    <property type="entry name" value="Porin_4"/>
    <property type="match status" value="1"/>
</dbReference>
<evidence type="ECO:0000256" key="9">
    <source>
        <dbReference type="ARBA" id="ARBA00023136"/>
    </source>
</evidence>
<evidence type="ECO:0000256" key="6">
    <source>
        <dbReference type="ARBA" id="ARBA00022729"/>
    </source>
</evidence>
<organism evidence="13 14">
    <name type="scientific">Extensimonas vulgaris</name>
    <dbReference type="NCBI Taxonomy" id="1031594"/>
    <lineage>
        <taxon>Bacteria</taxon>
        <taxon>Pseudomonadati</taxon>
        <taxon>Pseudomonadota</taxon>
        <taxon>Betaproteobacteria</taxon>
        <taxon>Burkholderiales</taxon>
        <taxon>Comamonadaceae</taxon>
        <taxon>Extensimonas</taxon>
    </lineage>
</organism>
<dbReference type="Gene3D" id="2.40.160.10">
    <property type="entry name" value="Porin"/>
    <property type="match status" value="1"/>
</dbReference>
<dbReference type="GO" id="GO:0015288">
    <property type="term" value="F:porin activity"/>
    <property type="evidence" value="ECO:0007669"/>
    <property type="project" value="UniProtKB-KW"/>
</dbReference>
<evidence type="ECO:0000256" key="2">
    <source>
        <dbReference type="ARBA" id="ARBA00011233"/>
    </source>
</evidence>
<evidence type="ECO:0000256" key="4">
    <source>
        <dbReference type="ARBA" id="ARBA00022452"/>
    </source>
</evidence>
<evidence type="ECO:0000256" key="8">
    <source>
        <dbReference type="ARBA" id="ARBA00023114"/>
    </source>
</evidence>
<evidence type="ECO:0000256" key="11">
    <source>
        <dbReference type="SAM" id="SignalP"/>
    </source>
</evidence>
<dbReference type="InterPro" id="IPR050298">
    <property type="entry name" value="Gram-neg_bact_OMP"/>
</dbReference>
<dbReference type="EMBL" id="QPJU01000001">
    <property type="protein sequence ID" value="RCX11572.1"/>
    <property type="molecule type" value="Genomic_DNA"/>
</dbReference>
<dbReference type="InterPro" id="IPR023614">
    <property type="entry name" value="Porin_dom_sf"/>
</dbReference>
<keyword evidence="5" id="KW-0812">Transmembrane</keyword>
<feature type="signal peptide" evidence="11">
    <location>
        <begin position="1"/>
        <end position="26"/>
    </location>
</feature>
<dbReference type="PANTHER" id="PTHR34501">
    <property type="entry name" value="PROTEIN YDDL-RELATED"/>
    <property type="match status" value="1"/>
</dbReference>
<gene>
    <name evidence="13" type="ORF">DFR45_10194</name>
</gene>
<dbReference type="InterPro" id="IPR033900">
    <property type="entry name" value="Gram_neg_porin_domain"/>
</dbReference>
<dbReference type="GO" id="GO:0006811">
    <property type="term" value="P:monoatomic ion transport"/>
    <property type="evidence" value="ECO:0007669"/>
    <property type="project" value="UniProtKB-KW"/>
</dbReference>
<reference evidence="13 14" key="1">
    <citation type="submission" date="2018-07" db="EMBL/GenBank/DDBJ databases">
        <title>Genomic Encyclopedia of Type Strains, Phase IV (KMG-IV): sequencing the most valuable type-strain genomes for metagenomic binning, comparative biology and taxonomic classification.</title>
        <authorList>
            <person name="Goeker M."/>
        </authorList>
    </citation>
    <scope>NUCLEOTIDE SEQUENCE [LARGE SCALE GENOMIC DNA]</scope>
    <source>
        <strain evidence="13 14">DSM 100911</strain>
    </source>
</reference>
<dbReference type="PANTHER" id="PTHR34501:SF9">
    <property type="entry name" value="MAJOR OUTER MEMBRANE PROTEIN P.IA"/>
    <property type="match status" value="1"/>
</dbReference>
<evidence type="ECO:0000256" key="10">
    <source>
        <dbReference type="ARBA" id="ARBA00023237"/>
    </source>
</evidence>
<name>A0A369AQB1_9BURK</name>
<dbReference type="CDD" id="cd00342">
    <property type="entry name" value="gram_neg_porins"/>
    <property type="match status" value="1"/>
</dbReference>
<protein>
    <submittedName>
        <fullName evidence="13">Putative porin</fullName>
    </submittedName>
</protein>
<keyword evidence="10" id="KW-0998">Cell outer membrane</keyword>
<dbReference type="GO" id="GO:0009279">
    <property type="term" value="C:cell outer membrane"/>
    <property type="evidence" value="ECO:0007669"/>
    <property type="project" value="UniProtKB-SubCell"/>
</dbReference>
<evidence type="ECO:0000259" key="12">
    <source>
        <dbReference type="Pfam" id="PF13609"/>
    </source>
</evidence>
<sequence length="386" mass="40986">MKHTQKFQRSALMAAVLAASAVGAQAQSAASNVRMYGVLDVGVSTFSRSATVDKRLTKMNTDTNSSSIWGITGSEDLGGGLAAQFGLEAGLDPKSGGATGGAATGAQTPIANVLWRRGSWVGLKSNSWGSLRLGRDYTTHILAQLVNGTGMPDVAINSSTANLMVAQGIGNDFWNSNMIRYTSPSFAGFDVGVQYILGEQPGDSSAGRGIGGVVNYTYAPFKVALSYTKNNGVNDPTLGALGNHANDDVHYWILTGSYDVGKYRLAFLYDKVSNKNKIPYGWLDSKAWLIGGNYAFTPELRVGLQYSEINASDDAVAGTPYKKKSKYAVITAHYSLSKRTYLFSTFGHADNGIAPIQPLWGGSQGGQQAVKGDSINGFVVGMVHRF</sequence>
<dbReference type="SUPFAM" id="SSF56935">
    <property type="entry name" value="Porins"/>
    <property type="match status" value="1"/>
</dbReference>
<keyword evidence="7" id="KW-0406">Ion transport</keyword>
<comment type="caution">
    <text evidence="13">The sequence shown here is derived from an EMBL/GenBank/DDBJ whole genome shotgun (WGS) entry which is preliminary data.</text>
</comment>